<dbReference type="GO" id="GO:0006109">
    <property type="term" value="P:regulation of carbohydrate metabolic process"/>
    <property type="evidence" value="ECO:0007669"/>
    <property type="project" value="InterPro"/>
</dbReference>
<gene>
    <name evidence="2" type="ORF">FHS48_002633</name>
</gene>
<evidence type="ECO:0000313" key="2">
    <source>
        <dbReference type="EMBL" id="MBB6211196.1"/>
    </source>
</evidence>
<name>A0A7W9ZGR1_NOVIT</name>
<dbReference type="InterPro" id="IPR011104">
    <property type="entry name" value="Hpr_kin/Pase_C"/>
</dbReference>
<protein>
    <recommendedName>
        <fullName evidence="1">HPr kinase/phosphorylase C-terminal domain-containing protein</fullName>
    </recommendedName>
</protein>
<dbReference type="InterPro" id="IPR027417">
    <property type="entry name" value="P-loop_NTPase"/>
</dbReference>
<reference evidence="2 3" key="1">
    <citation type="submission" date="2020-08" db="EMBL/GenBank/DDBJ databases">
        <title>Genomic Encyclopedia of Type Strains, Phase IV (KMG-IV): sequencing the most valuable type-strain genomes for metagenomic binning, comparative biology and taxonomic classification.</title>
        <authorList>
            <person name="Goeker M."/>
        </authorList>
    </citation>
    <scope>NUCLEOTIDE SEQUENCE [LARGE SCALE GENOMIC DNA]</scope>
    <source>
        <strain evidence="2 3">DSM 11590</strain>
    </source>
</reference>
<dbReference type="Pfam" id="PF07475">
    <property type="entry name" value="Hpr_kinase_C"/>
    <property type="match status" value="1"/>
</dbReference>
<evidence type="ECO:0000313" key="3">
    <source>
        <dbReference type="Proteomes" id="UP000544872"/>
    </source>
</evidence>
<comment type="caution">
    <text evidence="2">The sequence shown here is derived from an EMBL/GenBank/DDBJ whole genome shotgun (WGS) entry which is preliminary data.</text>
</comment>
<dbReference type="Proteomes" id="UP000544872">
    <property type="component" value="Unassembled WGS sequence"/>
</dbReference>
<feature type="domain" description="HPr kinase/phosphorylase C-terminal" evidence="1">
    <location>
        <begin position="112"/>
        <end position="165"/>
    </location>
</feature>
<organism evidence="2 3">
    <name type="scientific">Novispirillum itersonii</name>
    <name type="common">Aquaspirillum itersonii</name>
    <dbReference type="NCBI Taxonomy" id="189"/>
    <lineage>
        <taxon>Bacteria</taxon>
        <taxon>Pseudomonadati</taxon>
        <taxon>Pseudomonadota</taxon>
        <taxon>Alphaproteobacteria</taxon>
        <taxon>Rhodospirillales</taxon>
        <taxon>Novispirillaceae</taxon>
        <taxon>Novispirillum</taxon>
    </lineage>
</organism>
<evidence type="ECO:0000259" key="1">
    <source>
        <dbReference type="Pfam" id="PF07475"/>
    </source>
</evidence>
<accession>A0A7W9ZGR1</accession>
<dbReference type="AlphaFoldDB" id="A0A7W9ZGR1"/>
<keyword evidence="3" id="KW-1185">Reference proteome</keyword>
<dbReference type="Gene3D" id="3.40.50.300">
    <property type="entry name" value="P-loop containing nucleotide triphosphate hydrolases"/>
    <property type="match status" value="1"/>
</dbReference>
<dbReference type="SUPFAM" id="SSF53795">
    <property type="entry name" value="PEP carboxykinase-like"/>
    <property type="match status" value="1"/>
</dbReference>
<dbReference type="GO" id="GO:0000155">
    <property type="term" value="F:phosphorelay sensor kinase activity"/>
    <property type="evidence" value="ECO:0007669"/>
    <property type="project" value="InterPro"/>
</dbReference>
<dbReference type="GO" id="GO:0005524">
    <property type="term" value="F:ATP binding"/>
    <property type="evidence" value="ECO:0007669"/>
    <property type="project" value="InterPro"/>
</dbReference>
<dbReference type="RefSeq" id="WP_184264020.1">
    <property type="nucleotide sequence ID" value="NZ_JACIIX010000010.1"/>
</dbReference>
<dbReference type="EMBL" id="JACIIX010000010">
    <property type="protein sequence ID" value="MBB6211196.1"/>
    <property type="molecule type" value="Genomic_DNA"/>
</dbReference>
<sequence>MTERDYALCGWRVRSVLPLPELALWTGPDEAAVDVWINAGALPAVPASAPWLAVDSQGSVRLRVPDLAQFLIEGGRRITVDILGQETAPAWRLFLLGMAIGVLCHQRATFPLHAASLSIGGRTVALLGASGAGKSTLALALLRRGHHLLSDDLTVLDPANRTVLPSFCRLKVWRDTLEAMGEDMTGLQRVRDALEKYDLPPRQDFDTSPRRLEGVLLLARGKAPERIAVPATAAVPLILSHVSRPSVGRMLGRQADLFRAAGGLAGTVPVARLIRSLDYADLGETVRLVEDFMDRG</sequence>
<proteinExistence type="predicted"/>